<evidence type="ECO:0000256" key="1">
    <source>
        <dbReference type="ARBA" id="ARBA00000085"/>
    </source>
</evidence>
<dbReference type="SUPFAM" id="SSF55874">
    <property type="entry name" value="ATPase domain of HSP90 chaperone/DNA topoisomerase II/histidine kinase"/>
    <property type="match status" value="1"/>
</dbReference>
<sequence length="581" mass="65675">MFNFRSIQFIITVSFTLVTVIVVLIFSFLLYNKFAHTAEDNAALNIEQIVSQVNYNLENYADSTMSIVQVIQDGVTGAGDIADNKLKQQLQSVLGTREDLVSAAVFTLKGQMELGIPAQPMLNNSRLTQQSWFESALAQPGKMLFSPPHIQNLFKGQYKWVVSISRQIEYVSHGVKQKGILLVDVNFRTIDDLSKRVSLGKRGYVYILDPQGNLVYHPQQQLIYAGLKYENIEPVLGYAYGSYTDYSTGEARLITVKTVNPIGWKTVGVAYKDEMVTTKRDLSHFVIWSLVIASLFVVILSFIVSAAITRPIRRLEKSVSRVELGYLDTPIDVKGAYEVERLSGRFNDMLQHIRQLMDQIIEEQEAKRKGELDVLQAQINPHFLYNTLNSVIRLAERGMNEEVITAITSLSKFFRISLSKGKNIISLEEELEHVRHYLIIQKIRYKDRFDYEIQADDEIRDCLTLKLILQPIVENAIVHGIEPMADRGFILIRASLQNGLIVLRIADNGLGMSESTLARMLTGQMQSDHGSGVGVNNVHERIRLYFGEGYGLDFESELEEGTTVTITFPAVREHLGEGKPR</sequence>
<dbReference type="InterPro" id="IPR010559">
    <property type="entry name" value="Sig_transdc_His_kin_internal"/>
</dbReference>
<dbReference type="Gene3D" id="3.30.565.10">
    <property type="entry name" value="Histidine kinase-like ATPase, C-terminal domain"/>
    <property type="match status" value="1"/>
</dbReference>
<evidence type="ECO:0000256" key="4">
    <source>
        <dbReference type="ARBA" id="ARBA00022475"/>
    </source>
</evidence>
<feature type="transmembrane region" description="Helical" evidence="14">
    <location>
        <begin position="7"/>
        <end position="31"/>
    </location>
</feature>
<keyword evidence="7 14" id="KW-0812">Transmembrane</keyword>
<organism evidence="17 18">
    <name type="scientific">Paenibacillus lacisoli</name>
    <dbReference type="NCBI Taxonomy" id="3064525"/>
    <lineage>
        <taxon>Bacteria</taxon>
        <taxon>Bacillati</taxon>
        <taxon>Bacillota</taxon>
        <taxon>Bacilli</taxon>
        <taxon>Bacillales</taxon>
        <taxon>Paenibacillaceae</taxon>
        <taxon>Paenibacillus</taxon>
    </lineage>
</organism>
<evidence type="ECO:0000256" key="7">
    <source>
        <dbReference type="ARBA" id="ARBA00022692"/>
    </source>
</evidence>
<keyword evidence="10" id="KW-0067">ATP-binding</keyword>
<dbReference type="Gene3D" id="6.10.340.10">
    <property type="match status" value="1"/>
</dbReference>
<dbReference type="SMART" id="SM00387">
    <property type="entry name" value="HATPase_c"/>
    <property type="match status" value="1"/>
</dbReference>
<evidence type="ECO:0000256" key="3">
    <source>
        <dbReference type="ARBA" id="ARBA00012438"/>
    </source>
</evidence>
<dbReference type="PANTHER" id="PTHR34220">
    <property type="entry name" value="SENSOR HISTIDINE KINASE YPDA"/>
    <property type="match status" value="1"/>
</dbReference>
<keyword evidence="5" id="KW-0597">Phosphoprotein</keyword>
<keyword evidence="12" id="KW-0902">Two-component regulatory system</keyword>
<keyword evidence="4" id="KW-1003">Cell membrane</keyword>
<keyword evidence="13 14" id="KW-0472">Membrane</keyword>
<dbReference type="InterPro" id="IPR033479">
    <property type="entry name" value="dCache_1"/>
</dbReference>
<proteinExistence type="predicted"/>
<dbReference type="PRINTS" id="PR00344">
    <property type="entry name" value="BCTRLSENSOR"/>
</dbReference>
<keyword evidence="6 17" id="KW-0808">Transferase</keyword>
<evidence type="ECO:0000256" key="6">
    <source>
        <dbReference type="ARBA" id="ARBA00022679"/>
    </source>
</evidence>
<dbReference type="Gene3D" id="3.30.450.20">
    <property type="entry name" value="PAS domain"/>
    <property type="match status" value="2"/>
</dbReference>
<evidence type="ECO:0000256" key="5">
    <source>
        <dbReference type="ARBA" id="ARBA00022553"/>
    </source>
</evidence>
<dbReference type="SUPFAM" id="SSF158472">
    <property type="entry name" value="HAMP domain-like"/>
    <property type="match status" value="1"/>
</dbReference>
<comment type="caution">
    <text evidence="17">The sequence shown here is derived from an EMBL/GenBank/DDBJ whole genome shotgun (WGS) entry which is preliminary data.</text>
</comment>
<dbReference type="RefSeq" id="WP_305022705.1">
    <property type="nucleotide sequence ID" value="NZ_JAUQTB010000001.1"/>
</dbReference>
<evidence type="ECO:0000256" key="11">
    <source>
        <dbReference type="ARBA" id="ARBA00022989"/>
    </source>
</evidence>
<dbReference type="GO" id="GO:0004673">
    <property type="term" value="F:protein histidine kinase activity"/>
    <property type="evidence" value="ECO:0007669"/>
    <property type="project" value="UniProtKB-EC"/>
</dbReference>
<evidence type="ECO:0000256" key="10">
    <source>
        <dbReference type="ARBA" id="ARBA00022840"/>
    </source>
</evidence>
<name>A0ABT9C6X1_9BACL</name>
<dbReference type="EMBL" id="JAUQTB010000001">
    <property type="protein sequence ID" value="MDO7904998.1"/>
    <property type="molecule type" value="Genomic_DNA"/>
</dbReference>
<comment type="catalytic activity">
    <reaction evidence="1">
        <text>ATP + protein L-histidine = ADP + protein N-phospho-L-histidine.</text>
        <dbReference type="EC" id="2.7.13.3"/>
    </reaction>
</comment>
<dbReference type="CDD" id="cd12912">
    <property type="entry name" value="PDC2_MCP_like"/>
    <property type="match status" value="1"/>
</dbReference>
<protein>
    <recommendedName>
        <fullName evidence="3">histidine kinase</fullName>
        <ecNumber evidence="3">2.7.13.3</ecNumber>
    </recommendedName>
</protein>
<dbReference type="Pfam" id="PF02518">
    <property type="entry name" value="HATPase_c"/>
    <property type="match status" value="1"/>
</dbReference>
<dbReference type="CDD" id="cd06225">
    <property type="entry name" value="HAMP"/>
    <property type="match status" value="1"/>
</dbReference>
<evidence type="ECO:0000256" key="2">
    <source>
        <dbReference type="ARBA" id="ARBA00004651"/>
    </source>
</evidence>
<comment type="subcellular location">
    <subcellularLocation>
        <location evidence="2">Cell membrane</location>
        <topology evidence="2">Multi-pass membrane protein</topology>
    </subcellularLocation>
</comment>
<dbReference type="InterPro" id="IPR005467">
    <property type="entry name" value="His_kinase_dom"/>
</dbReference>
<keyword evidence="11 14" id="KW-1133">Transmembrane helix</keyword>
<evidence type="ECO:0000256" key="14">
    <source>
        <dbReference type="SAM" id="Phobius"/>
    </source>
</evidence>
<evidence type="ECO:0000256" key="12">
    <source>
        <dbReference type="ARBA" id="ARBA00023012"/>
    </source>
</evidence>
<dbReference type="InterPro" id="IPR004358">
    <property type="entry name" value="Sig_transdc_His_kin-like_C"/>
</dbReference>
<keyword evidence="8" id="KW-0547">Nucleotide-binding</keyword>
<gene>
    <name evidence="17" type="ORF">Q5741_01060</name>
</gene>
<accession>A0ABT9C6X1</accession>
<keyword evidence="18" id="KW-1185">Reference proteome</keyword>
<evidence type="ECO:0000256" key="13">
    <source>
        <dbReference type="ARBA" id="ARBA00023136"/>
    </source>
</evidence>
<dbReference type="EC" id="2.7.13.3" evidence="3"/>
<evidence type="ECO:0000256" key="8">
    <source>
        <dbReference type="ARBA" id="ARBA00022741"/>
    </source>
</evidence>
<dbReference type="PROSITE" id="PS50885">
    <property type="entry name" value="HAMP"/>
    <property type="match status" value="1"/>
</dbReference>
<evidence type="ECO:0000313" key="17">
    <source>
        <dbReference type="EMBL" id="MDO7904998.1"/>
    </source>
</evidence>
<dbReference type="InterPro" id="IPR003660">
    <property type="entry name" value="HAMP_dom"/>
</dbReference>
<dbReference type="SMART" id="SM00304">
    <property type="entry name" value="HAMP"/>
    <property type="match status" value="1"/>
</dbReference>
<evidence type="ECO:0000259" key="16">
    <source>
        <dbReference type="PROSITE" id="PS50885"/>
    </source>
</evidence>
<dbReference type="Pfam" id="PF06580">
    <property type="entry name" value="His_kinase"/>
    <property type="match status" value="1"/>
</dbReference>
<dbReference type="Proteomes" id="UP001240171">
    <property type="component" value="Unassembled WGS sequence"/>
</dbReference>
<dbReference type="Pfam" id="PF02743">
    <property type="entry name" value="dCache_1"/>
    <property type="match status" value="1"/>
</dbReference>
<reference evidence="17 18" key="1">
    <citation type="submission" date="2023-07" db="EMBL/GenBank/DDBJ databases">
        <title>Paenibacillus sp. JX-17 nov. isolated from soil.</title>
        <authorList>
            <person name="Wan Y."/>
            <person name="Liu B."/>
        </authorList>
    </citation>
    <scope>NUCLEOTIDE SEQUENCE [LARGE SCALE GENOMIC DNA]</scope>
    <source>
        <strain evidence="17 18">JX-17</strain>
    </source>
</reference>
<feature type="domain" description="HAMP" evidence="16">
    <location>
        <begin position="306"/>
        <end position="358"/>
    </location>
</feature>
<evidence type="ECO:0000259" key="15">
    <source>
        <dbReference type="PROSITE" id="PS50109"/>
    </source>
</evidence>
<feature type="domain" description="Histidine kinase" evidence="15">
    <location>
        <begin position="465"/>
        <end position="572"/>
    </location>
</feature>
<dbReference type="InterPro" id="IPR050640">
    <property type="entry name" value="Bact_2-comp_sensor_kinase"/>
</dbReference>
<dbReference type="PROSITE" id="PS50109">
    <property type="entry name" value="HIS_KIN"/>
    <property type="match status" value="1"/>
</dbReference>
<dbReference type="PANTHER" id="PTHR34220:SF7">
    <property type="entry name" value="SENSOR HISTIDINE KINASE YPDA"/>
    <property type="match status" value="1"/>
</dbReference>
<dbReference type="InterPro" id="IPR036890">
    <property type="entry name" value="HATPase_C_sf"/>
</dbReference>
<feature type="transmembrane region" description="Helical" evidence="14">
    <location>
        <begin position="285"/>
        <end position="308"/>
    </location>
</feature>
<evidence type="ECO:0000313" key="18">
    <source>
        <dbReference type="Proteomes" id="UP001240171"/>
    </source>
</evidence>
<keyword evidence="9 17" id="KW-0418">Kinase</keyword>
<evidence type="ECO:0000256" key="9">
    <source>
        <dbReference type="ARBA" id="ARBA00022777"/>
    </source>
</evidence>
<dbReference type="Pfam" id="PF00672">
    <property type="entry name" value="HAMP"/>
    <property type="match status" value="1"/>
</dbReference>
<dbReference type="InterPro" id="IPR003594">
    <property type="entry name" value="HATPase_dom"/>
</dbReference>